<dbReference type="AlphaFoldDB" id="A0A8E0RUF5"/>
<evidence type="ECO:0000313" key="3">
    <source>
        <dbReference type="EMBL" id="KAA0189569.1"/>
    </source>
</evidence>
<keyword evidence="2" id="KW-0472">Membrane</keyword>
<name>A0A8E0RUF5_9TREM</name>
<evidence type="ECO:0000256" key="1">
    <source>
        <dbReference type="SAM" id="MobiDB-lite"/>
    </source>
</evidence>
<keyword evidence="4" id="KW-1185">Reference proteome</keyword>
<feature type="transmembrane region" description="Helical" evidence="2">
    <location>
        <begin position="139"/>
        <end position="162"/>
    </location>
</feature>
<feature type="region of interest" description="Disordered" evidence="1">
    <location>
        <begin position="1"/>
        <end position="88"/>
    </location>
</feature>
<feature type="compositionally biased region" description="Basic and acidic residues" evidence="1">
    <location>
        <begin position="1"/>
        <end position="12"/>
    </location>
</feature>
<keyword evidence="2" id="KW-0812">Transmembrane</keyword>
<accession>A0A8E0RUF5</accession>
<proteinExistence type="predicted"/>
<feature type="compositionally biased region" description="Polar residues" evidence="1">
    <location>
        <begin position="124"/>
        <end position="133"/>
    </location>
</feature>
<reference evidence="3" key="1">
    <citation type="submission" date="2019-05" db="EMBL/GenBank/DDBJ databases">
        <title>Annotation for the trematode Fasciolopsis buski.</title>
        <authorList>
            <person name="Choi Y.-J."/>
        </authorList>
    </citation>
    <scope>NUCLEOTIDE SEQUENCE</scope>
    <source>
        <strain evidence="3">HT</strain>
        <tissue evidence="3">Whole worm</tissue>
    </source>
</reference>
<evidence type="ECO:0000256" key="2">
    <source>
        <dbReference type="SAM" id="Phobius"/>
    </source>
</evidence>
<protein>
    <submittedName>
        <fullName evidence="3">Uncharacterized protein</fullName>
    </submittedName>
</protein>
<keyword evidence="2" id="KW-1133">Transmembrane helix</keyword>
<dbReference type="EMBL" id="LUCM01007653">
    <property type="protein sequence ID" value="KAA0189569.1"/>
    <property type="molecule type" value="Genomic_DNA"/>
</dbReference>
<gene>
    <name evidence="3" type="ORF">FBUS_01987</name>
</gene>
<organism evidence="3 4">
    <name type="scientific">Fasciolopsis buskii</name>
    <dbReference type="NCBI Taxonomy" id="27845"/>
    <lineage>
        <taxon>Eukaryota</taxon>
        <taxon>Metazoa</taxon>
        <taxon>Spiralia</taxon>
        <taxon>Lophotrochozoa</taxon>
        <taxon>Platyhelminthes</taxon>
        <taxon>Trematoda</taxon>
        <taxon>Digenea</taxon>
        <taxon>Plagiorchiida</taxon>
        <taxon>Echinostomata</taxon>
        <taxon>Echinostomatoidea</taxon>
        <taxon>Fasciolidae</taxon>
        <taxon>Fasciolopsis</taxon>
    </lineage>
</organism>
<evidence type="ECO:0000313" key="4">
    <source>
        <dbReference type="Proteomes" id="UP000728185"/>
    </source>
</evidence>
<comment type="caution">
    <text evidence="3">The sequence shown here is derived from an EMBL/GenBank/DDBJ whole genome shotgun (WGS) entry which is preliminary data.</text>
</comment>
<feature type="region of interest" description="Disordered" evidence="1">
    <location>
        <begin position="112"/>
        <end position="133"/>
    </location>
</feature>
<sequence length="172" mass="18326">MATSARSHERSGAKSATANRTSGCIPLIYSPSRRSTSLARQQPHHENRSNKNVTDHGPAGCVGSDIGPTRVDPGGKVNAVPNISGQGQNVSSRVFSQHEMNDSNTRSCTNVDMTRATETRKSHTSSVSNSNKESGGRKILVSLFVGAVLVLFIILFCCTTNIGRTDLTVLSL</sequence>
<dbReference type="Proteomes" id="UP000728185">
    <property type="component" value="Unassembled WGS sequence"/>
</dbReference>